<evidence type="ECO:0000313" key="3">
    <source>
        <dbReference type="Proteomes" id="UP000199632"/>
    </source>
</evidence>
<sequence length="462" mass="48148">MTERVREALRDMANSVEPSSLYDGAIARARRRKRRGLVGATAVVIALLGVAVPVSRSAVTPAAPLGIGPSLPDRVGAPHWGTSSVTSSPVGAASVVFGAPAWWISGSKGVLAVVGANRDDYRLTDQLDDYHHAGEQAVLSPDGTRLATVGRVTDLGTGTSVPLPALDAELVVPQAWSPDGTTLAVIAYDTRIAREPDGSEVFAPTRATLHLVDLASATDRRIADLDPSAVHDGYLVAFAPGGDRLAYQSARTVTVASSDGTTVSTFTLGDGDHLAGKGSWTPDGQGLTLLRQRRCCDGDAYPSRWQLTVVDPTTGEPLPAPALPELPGLVGVRLLGWSPSGEAVVAALYPEPGSPIVGFDTSAHTLSLAQVQFTDYQRVRAVSVLAVGSGTRTLLTAPDQQMLSVDVADDLIAGGQRRSGQPPEGLSPRLTAVLVAVALAVAAILVVVVLAIRRSRMAQRTR</sequence>
<name>A0A1H3UZQ2_9ACTN</name>
<evidence type="ECO:0008006" key="4">
    <source>
        <dbReference type="Google" id="ProtNLM"/>
    </source>
</evidence>
<gene>
    <name evidence="2" type="ORF">SAMN05421684_8518</name>
</gene>
<feature type="transmembrane region" description="Helical" evidence="1">
    <location>
        <begin position="430"/>
        <end position="452"/>
    </location>
</feature>
<evidence type="ECO:0000256" key="1">
    <source>
        <dbReference type="SAM" id="Phobius"/>
    </source>
</evidence>
<dbReference type="EMBL" id="FNQB01000008">
    <property type="protein sequence ID" value="SDZ67786.1"/>
    <property type="molecule type" value="Genomic_DNA"/>
</dbReference>
<evidence type="ECO:0000313" key="2">
    <source>
        <dbReference type="EMBL" id="SDZ67786.1"/>
    </source>
</evidence>
<dbReference type="AlphaFoldDB" id="A0A1H3UZQ2"/>
<dbReference type="RefSeq" id="WP_090805102.1">
    <property type="nucleotide sequence ID" value="NZ_BOND01000005.1"/>
</dbReference>
<dbReference type="OrthoDB" id="3383117at2"/>
<organism evidence="2 3">
    <name type="scientific">Asanoa ishikariensis</name>
    <dbReference type="NCBI Taxonomy" id="137265"/>
    <lineage>
        <taxon>Bacteria</taxon>
        <taxon>Bacillati</taxon>
        <taxon>Actinomycetota</taxon>
        <taxon>Actinomycetes</taxon>
        <taxon>Micromonosporales</taxon>
        <taxon>Micromonosporaceae</taxon>
        <taxon>Asanoa</taxon>
    </lineage>
</organism>
<dbReference type="STRING" id="137265.SAMN05421684_8518"/>
<accession>A0A1H3UZQ2</accession>
<dbReference type="SUPFAM" id="SSF82171">
    <property type="entry name" value="DPP6 N-terminal domain-like"/>
    <property type="match status" value="1"/>
</dbReference>
<keyword evidence="1" id="KW-0472">Membrane</keyword>
<keyword evidence="1" id="KW-0812">Transmembrane</keyword>
<feature type="transmembrane region" description="Helical" evidence="1">
    <location>
        <begin position="36"/>
        <end position="54"/>
    </location>
</feature>
<keyword evidence="3" id="KW-1185">Reference proteome</keyword>
<dbReference type="Proteomes" id="UP000199632">
    <property type="component" value="Unassembled WGS sequence"/>
</dbReference>
<reference evidence="3" key="1">
    <citation type="submission" date="2016-10" db="EMBL/GenBank/DDBJ databases">
        <authorList>
            <person name="Varghese N."/>
            <person name="Submissions S."/>
        </authorList>
    </citation>
    <scope>NUCLEOTIDE SEQUENCE [LARGE SCALE GENOMIC DNA]</scope>
    <source>
        <strain evidence="3">DSM 44718</strain>
    </source>
</reference>
<protein>
    <recommendedName>
        <fullName evidence="4">WD40-like Beta Propeller Repeat</fullName>
    </recommendedName>
</protein>
<dbReference type="Gene3D" id="2.120.10.30">
    <property type="entry name" value="TolB, C-terminal domain"/>
    <property type="match status" value="1"/>
</dbReference>
<dbReference type="InterPro" id="IPR011042">
    <property type="entry name" value="6-blade_b-propeller_TolB-like"/>
</dbReference>
<proteinExistence type="predicted"/>
<keyword evidence="1" id="KW-1133">Transmembrane helix</keyword>